<feature type="transmembrane region" description="Helical" evidence="1">
    <location>
        <begin position="118"/>
        <end position="138"/>
    </location>
</feature>
<dbReference type="Proteomes" id="UP000246104">
    <property type="component" value="Unassembled WGS sequence"/>
</dbReference>
<gene>
    <name evidence="2" type="ORF">C5B42_01100</name>
</gene>
<evidence type="ECO:0000313" key="3">
    <source>
        <dbReference type="Proteomes" id="UP000246104"/>
    </source>
</evidence>
<keyword evidence="1" id="KW-1133">Transmembrane helix</keyword>
<dbReference type="AlphaFoldDB" id="A0A317JR78"/>
<proteinExistence type="predicted"/>
<comment type="caution">
    <text evidence="2">The sequence shown here is derived from an EMBL/GenBank/DDBJ whole genome shotgun (WGS) entry which is preliminary data.</text>
</comment>
<evidence type="ECO:0000256" key="1">
    <source>
        <dbReference type="SAM" id="Phobius"/>
    </source>
</evidence>
<feature type="transmembrane region" description="Helical" evidence="1">
    <location>
        <begin position="37"/>
        <end position="58"/>
    </location>
</feature>
<sequence length="144" mass="16153">MKRFIRFINSLPFCGKVAIQPVVYHLYESTTRKERRLWFVGLVILLGNLVYFHSANAIAGLQVVMHAPPLWAGVICGIYALANICVVMAQIALGIRAFKFLLKGSYSRVKRQHKLTPLNEVIFMVVVTAGGQLLFQLASTSFQK</sequence>
<organism evidence="2 3">
    <name type="scientific">Candidatus Cerribacteria bacterium 'Amazon FNV 2010 28 9'</name>
    <dbReference type="NCBI Taxonomy" id="2081795"/>
    <lineage>
        <taxon>Bacteria</taxon>
        <taxon>Candidatus Cerribacteria</taxon>
    </lineage>
</organism>
<accession>A0A317JR78</accession>
<keyword evidence="1" id="KW-0812">Transmembrane</keyword>
<feature type="transmembrane region" description="Helical" evidence="1">
    <location>
        <begin position="70"/>
        <end position="98"/>
    </location>
</feature>
<keyword evidence="1" id="KW-0472">Membrane</keyword>
<dbReference type="EMBL" id="PSRQ01000016">
    <property type="protein sequence ID" value="PWU24001.1"/>
    <property type="molecule type" value="Genomic_DNA"/>
</dbReference>
<name>A0A317JR78_9BACT</name>
<protein>
    <submittedName>
        <fullName evidence="2">Uncharacterized protein</fullName>
    </submittedName>
</protein>
<reference evidence="2 3" key="1">
    <citation type="submission" date="2018-02" db="EMBL/GenBank/DDBJ databases">
        <title>Genomic Reconstructions from Amazon Rainforest and Pasture Soil Reveal Novel Insights into the Physiology of Candidate Phyla in Tropical Sites.</title>
        <authorList>
            <person name="Kroeger M.E."/>
            <person name="Delmont T."/>
            <person name="Eren A.M."/>
            <person name="Guo J."/>
            <person name="Meyer K.M."/>
            <person name="Khan K."/>
            <person name="Rodrigues J.L.M."/>
            <person name="Bohannan B.J.M."/>
            <person name="Tringe S."/>
            <person name="Borges C.D."/>
            <person name="Tiedje J."/>
            <person name="Tsai S.M."/>
            <person name="Nusslein K."/>
        </authorList>
    </citation>
    <scope>NUCLEOTIDE SEQUENCE [LARGE SCALE GENOMIC DNA]</scope>
    <source>
        <strain evidence="2">Amazon FNV 2010 28 9</strain>
    </source>
</reference>
<evidence type="ECO:0000313" key="2">
    <source>
        <dbReference type="EMBL" id="PWU24001.1"/>
    </source>
</evidence>